<accession>A0ABD1Y904</accession>
<gene>
    <name evidence="2" type="ORF">R1flu_002094</name>
</gene>
<keyword evidence="3" id="KW-1185">Reference proteome</keyword>
<name>A0ABD1Y904_9MARC</name>
<comment type="caution">
    <text evidence="2">The sequence shown here is derived from an EMBL/GenBank/DDBJ whole genome shotgun (WGS) entry which is preliminary data.</text>
</comment>
<protein>
    <submittedName>
        <fullName evidence="2">Uncharacterized protein</fullName>
    </submittedName>
</protein>
<proteinExistence type="predicted"/>
<feature type="compositionally biased region" description="Low complexity" evidence="1">
    <location>
        <begin position="66"/>
        <end position="77"/>
    </location>
</feature>
<sequence>MGRNVAFHRDTLEDGEGIRPAATWDRRIRVGQKRRASTPRRWLGYLTGAAADGGDSQLIRSAIGNQTTQPSTSSATQELSAPSDPAREGEVQLVRSSGNQLWKNSASKLRKLKDQVAMTPPCAPHPFTRIATSRLYGNFTRLLPCIHPQPRRLLTTSVEIPGEGRD</sequence>
<dbReference type="AlphaFoldDB" id="A0ABD1Y904"/>
<feature type="region of interest" description="Disordered" evidence="1">
    <location>
        <begin position="65"/>
        <end position="90"/>
    </location>
</feature>
<dbReference type="EMBL" id="JBHFFA010000006">
    <property type="protein sequence ID" value="KAL2621889.1"/>
    <property type="molecule type" value="Genomic_DNA"/>
</dbReference>
<reference evidence="2 3" key="1">
    <citation type="submission" date="2024-09" db="EMBL/GenBank/DDBJ databases">
        <title>Chromosome-scale assembly of Riccia fluitans.</title>
        <authorList>
            <person name="Paukszto L."/>
            <person name="Sawicki J."/>
            <person name="Karawczyk K."/>
            <person name="Piernik-Szablinska J."/>
            <person name="Szczecinska M."/>
            <person name="Mazdziarz M."/>
        </authorList>
    </citation>
    <scope>NUCLEOTIDE SEQUENCE [LARGE SCALE GENOMIC DNA]</scope>
    <source>
        <strain evidence="2">Rf_01</strain>
        <tissue evidence="2">Aerial parts of the thallus</tissue>
    </source>
</reference>
<evidence type="ECO:0000313" key="2">
    <source>
        <dbReference type="EMBL" id="KAL2621889.1"/>
    </source>
</evidence>
<organism evidence="2 3">
    <name type="scientific">Riccia fluitans</name>
    <dbReference type="NCBI Taxonomy" id="41844"/>
    <lineage>
        <taxon>Eukaryota</taxon>
        <taxon>Viridiplantae</taxon>
        <taxon>Streptophyta</taxon>
        <taxon>Embryophyta</taxon>
        <taxon>Marchantiophyta</taxon>
        <taxon>Marchantiopsida</taxon>
        <taxon>Marchantiidae</taxon>
        <taxon>Marchantiales</taxon>
        <taxon>Ricciaceae</taxon>
        <taxon>Riccia</taxon>
    </lineage>
</organism>
<evidence type="ECO:0000313" key="3">
    <source>
        <dbReference type="Proteomes" id="UP001605036"/>
    </source>
</evidence>
<dbReference type="Proteomes" id="UP001605036">
    <property type="component" value="Unassembled WGS sequence"/>
</dbReference>
<evidence type="ECO:0000256" key="1">
    <source>
        <dbReference type="SAM" id="MobiDB-lite"/>
    </source>
</evidence>